<evidence type="ECO:0000313" key="2">
    <source>
        <dbReference type="EMBL" id="QRQ99876.1"/>
    </source>
</evidence>
<dbReference type="EMBL" id="CP056775">
    <property type="protein sequence ID" value="QRQ99876.1"/>
    <property type="molecule type" value="Genomic_DNA"/>
</dbReference>
<dbReference type="Proteomes" id="UP000612680">
    <property type="component" value="Chromosome"/>
</dbReference>
<feature type="region of interest" description="Disordered" evidence="1">
    <location>
        <begin position="1"/>
        <end position="30"/>
    </location>
</feature>
<accession>A0ABX7I2Y3</accession>
<gene>
    <name evidence="2" type="ORF">HWI92_02550</name>
</gene>
<sequence>MALKESLPATAVNYPGTHSQNNTPTTDTRQTVLPTDARAVFFIPQNEVDQNKNLVQNP</sequence>
<protein>
    <submittedName>
        <fullName evidence="2">Uncharacterized protein</fullName>
    </submittedName>
</protein>
<evidence type="ECO:0000313" key="3">
    <source>
        <dbReference type="Proteomes" id="UP000612680"/>
    </source>
</evidence>
<name>A0ABX7I2Y3_9BACT</name>
<keyword evidence="3" id="KW-1185">Reference proteome</keyword>
<dbReference type="RefSeq" id="WP_204660639.1">
    <property type="nucleotide sequence ID" value="NZ_CP056775.1"/>
</dbReference>
<organism evidence="2 3">
    <name type="scientific">Dyadobacter sandarakinus</name>
    <dbReference type="NCBI Taxonomy" id="2747268"/>
    <lineage>
        <taxon>Bacteria</taxon>
        <taxon>Pseudomonadati</taxon>
        <taxon>Bacteroidota</taxon>
        <taxon>Cytophagia</taxon>
        <taxon>Cytophagales</taxon>
        <taxon>Spirosomataceae</taxon>
        <taxon>Dyadobacter</taxon>
    </lineage>
</organism>
<proteinExistence type="predicted"/>
<evidence type="ECO:0000256" key="1">
    <source>
        <dbReference type="SAM" id="MobiDB-lite"/>
    </source>
</evidence>
<reference evidence="2 3" key="1">
    <citation type="submission" date="2020-06" db="EMBL/GenBank/DDBJ databases">
        <title>Dyadobacter sandarakinus sp. nov., isolated from the soil of the Arctic Yellow River Station.</title>
        <authorList>
            <person name="Zhang Y."/>
            <person name="Peng F."/>
        </authorList>
    </citation>
    <scope>NUCLEOTIDE SEQUENCE [LARGE SCALE GENOMIC DNA]</scope>
    <source>
        <strain evidence="2 3">Q3-56</strain>
    </source>
</reference>
<feature type="compositionally biased region" description="Polar residues" evidence="1">
    <location>
        <begin position="16"/>
        <end position="30"/>
    </location>
</feature>